<dbReference type="EMBL" id="CM023483">
    <property type="protein sequence ID" value="KAH6936243.1"/>
    <property type="molecule type" value="Genomic_DNA"/>
</dbReference>
<reference evidence="1" key="1">
    <citation type="submission" date="2020-05" db="EMBL/GenBank/DDBJ databases">
        <title>Large-scale comparative analyses of tick genomes elucidate their genetic diversity and vector capacities.</title>
        <authorList>
            <person name="Jia N."/>
            <person name="Wang J."/>
            <person name="Shi W."/>
            <person name="Du L."/>
            <person name="Sun Y."/>
            <person name="Zhan W."/>
            <person name="Jiang J."/>
            <person name="Wang Q."/>
            <person name="Zhang B."/>
            <person name="Ji P."/>
            <person name="Sakyi L.B."/>
            <person name="Cui X."/>
            <person name="Yuan T."/>
            <person name="Jiang B."/>
            <person name="Yang W."/>
            <person name="Lam T.T.-Y."/>
            <person name="Chang Q."/>
            <person name="Ding S."/>
            <person name="Wang X."/>
            <person name="Zhu J."/>
            <person name="Ruan X."/>
            <person name="Zhao L."/>
            <person name="Wei J."/>
            <person name="Que T."/>
            <person name="Du C."/>
            <person name="Cheng J."/>
            <person name="Dai P."/>
            <person name="Han X."/>
            <person name="Huang E."/>
            <person name="Gao Y."/>
            <person name="Liu J."/>
            <person name="Shao H."/>
            <person name="Ye R."/>
            <person name="Li L."/>
            <person name="Wei W."/>
            <person name="Wang X."/>
            <person name="Wang C."/>
            <person name="Yang T."/>
            <person name="Huo Q."/>
            <person name="Li W."/>
            <person name="Guo W."/>
            <person name="Chen H."/>
            <person name="Zhou L."/>
            <person name="Ni X."/>
            <person name="Tian J."/>
            <person name="Zhou Y."/>
            <person name="Sheng Y."/>
            <person name="Liu T."/>
            <person name="Pan Y."/>
            <person name="Xia L."/>
            <person name="Li J."/>
            <person name="Zhao F."/>
            <person name="Cao W."/>
        </authorList>
    </citation>
    <scope>NUCLEOTIDE SEQUENCE</scope>
    <source>
        <strain evidence="1">Hyas-2018</strain>
    </source>
</reference>
<dbReference type="Proteomes" id="UP000821845">
    <property type="component" value="Chromosome 3"/>
</dbReference>
<protein>
    <submittedName>
        <fullName evidence="1">Uncharacterized protein</fullName>
    </submittedName>
</protein>
<sequence length="199" mass="21113">MNNGAASNKENGDARELQKLSDELMQLRTADALELHQEDRIAEMKEELEALAKEMKQLDALIEPHVCDEDLAEEYGGVRKNQGLITLYAAGVTSPAAYLLIIHASARTSGPLGGCRQLPSAVAAFSAGRRVGASDACSCRLRRLFGVLAWSPAVKPWSSLKTGRLCGGAHGTTWAATPAVSASGGVREGHECVCIPEAQ</sequence>
<proteinExistence type="predicted"/>
<name>A0ACB7SR26_HYAAI</name>
<evidence type="ECO:0000313" key="1">
    <source>
        <dbReference type="EMBL" id="KAH6936243.1"/>
    </source>
</evidence>
<keyword evidence="2" id="KW-1185">Reference proteome</keyword>
<accession>A0ACB7SR26</accession>
<comment type="caution">
    <text evidence="1">The sequence shown here is derived from an EMBL/GenBank/DDBJ whole genome shotgun (WGS) entry which is preliminary data.</text>
</comment>
<evidence type="ECO:0000313" key="2">
    <source>
        <dbReference type="Proteomes" id="UP000821845"/>
    </source>
</evidence>
<organism evidence="1 2">
    <name type="scientific">Hyalomma asiaticum</name>
    <name type="common">Tick</name>
    <dbReference type="NCBI Taxonomy" id="266040"/>
    <lineage>
        <taxon>Eukaryota</taxon>
        <taxon>Metazoa</taxon>
        <taxon>Ecdysozoa</taxon>
        <taxon>Arthropoda</taxon>
        <taxon>Chelicerata</taxon>
        <taxon>Arachnida</taxon>
        <taxon>Acari</taxon>
        <taxon>Parasitiformes</taxon>
        <taxon>Ixodida</taxon>
        <taxon>Ixodoidea</taxon>
        <taxon>Ixodidae</taxon>
        <taxon>Hyalomminae</taxon>
        <taxon>Hyalomma</taxon>
    </lineage>
</organism>
<gene>
    <name evidence="1" type="ORF">HPB50_015035</name>
</gene>